<feature type="transmembrane region" description="Helical" evidence="8">
    <location>
        <begin position="111"/>
        <end position="131"/>
    </location>
</feature>
<evidence type="ECO:0000256" key="8">
    <source>
        <dbReference type="RuleBase" id="RU363032"/>
    </source>
</evidence>
<reference evidence="10" key="2">
    <citation type="submission" date="2015-10" db="EMBL/GenBank/DDBJ databases">
        <authorList>
            <person name="Gilbert D.G."/>
        </authorList>
    </citation>
    <scope>NUCLEOTIDE SEQUENCE</scope>
    <source>
        <strain evidence="10">GO-13</strain>
    </source>
</reference>
<organism evidence="10 12">
    <name type="scientific">Bacillus glycinifermentans</name>
    <dbReference type="NCBI Taxonomy" id="1664069"/>
    <lineage>
        <taxon>Bacteria</taxon>
        <taxon>Bacillati</taxon>
        <taxon>Bacillota</taxon>
        <taxon>Bacilli</taxon>
        <taxon>Bacillales</taxon>
        <taxon>Bacillaceae</taxon>
        <taxon>Bacillus</taxon>
    </lineage>
</organism>
<evidence type="ECO:0000313" key="11">
    <source>
        <dbReference type="EMBL" id="MEC0484362.1"/>
    </source>
</evidence>
<feature type="transmembrane region" description="Helical" evidence="8">
    <location>
        <begin position="137"/>
        <end position="157"/>
    </location>
</feature>
<keyword evidence="2 8" id="KW-0813">Transport</keyword>
<dbReference type="Proteomes" id="UP000036168">
    <property type="component" value="Unassembled WGS sequence"/>
</dbReference>
<feature type="domain" description="ABC transmembrane type-1" evidence="9">
    <location>
        <begin position="73"/>
        <end position="261"/>
    </location>
</feature>
<evidence type="ECO:0000313" key="10">
    <source>
        <dbReference type="EMBL" id="KRT95740.1"/>
    </source>
</evidence>
<evidence type="ECO:0000256" key="6">
    <source>
        <dbReference type="ARBA" id="ARBA00022989"/>
    </source>
</evidence>
<dbReference type="Pfam" id="PF00528">
    <property type="entry name" value="BPD_transp_1"/>
    <property type="match status" value="1"/>
</dbReference>
<feature type="transmembrane region" description="Helical" evidence="8">
    <location>
        <begin position="20"/>
        <end position="42"/>
    </location>
</feature>
<comment type="similarity">
    <text evidence="8">Belongs to the binding-protein-dependent transport system permease family.</text>
</comment>
<dbReference type="PANTHER" id="PTHR43357">
    <property type="entry name" value="INNER MEMBRANE ABC TRANSPORTER PERMEASE PROTEIN YDCV"/>
    <property type="match status" value="1"/>
</dbReference>
<keyword evidence="13" id="KW-1185">Reference proteome</keyword>
<evidence type="ECO:0000313" key="12">
    <source>
        <dbReference type="Proteomes" id="UP000036168"/>
    </source>
</evidence>
<reference evidence="11 13" key="3">
    <citation type="submission" date="2023-03" db="EMBL/GenBank/DDBJ databases">
        <title>Agriculturally important microbes genome sequencing.</title>
        <authorList>
            <person name="Dunlap C."/>
        </authorList>
    </citation>
    <scope>NUCLEOTIDE SEQUENCE [LARGE SCALE GENOMIC DNA]</scope>
    <source>
        <strain evidence="11 13">CBP-3203</strain>
    </source>
</reference>
<keyword evidence="4" id="KW-0997">Cell inner membrane</keyword>
<dbReference type="EMBL" id="LECW02000001">
    <property type="protein sequence ID" value="KRT95740.1"/>
    <property type="molecule type" value="Genomic_DNA"/>
</dbReference>
<dbReference type="GO" id="GO:0055085">
    <property type="term" value="P:transmembrane transport"/>
    <property type="evidence" value="ECO:0007669"/>
    <property type="project" value="InterPro"/>
</dbReference>
<feature type="transmembrane region" description="Helical" evidence="8">
    <location>
        <begin position="241"/>
        <end position="261"/>
    </location>
</feature>
<dbReference type="InterPro" id="IPR035906">
    <property type="entry name" value="MetI-like_sf"/>
</dbReference>
<feature type="transmembrane region" description="Helical" evidence="8">
    <location>
        <begin position="198"/>
        <end position="221"/>
    </location>
</feature>
<dbReference type="GO" id="GO:0005886">
    <property type="term" value="C:plasma membrane"/>
    <property type="evidence" value="ECO:0007669"/>
    <property type="project" value="UniProtKB-SubCell"/>
</dbReference>
<dbReference type="OrthoDB" id="9782004at2"/>
<name>A0A0J6ERB6_9BACI</name>
<dbReference type="PANTHER" id="PTHR43357:SF4">
    <property type="entry name" value="INNER MEMBRANE ABC TRANSPORTER PERMEASE PROTEIN YDCV"/>
    <property type="match status" value="1"/>
</dbReference>
<proteinExistence type="inferred from homology"/>
<dbReference type="SUPFAM" id="SSF161098">
    <property type="entry name" value="MetI-like"/>
    <property type="match status" value="1"/>
</dbReference>
<accession>A0A0J6ERB6</accession>
<comment type="subcellular location">
    <subcellularLocation>
        <location evidence="1">Cell inner membrane</location>
        <topology evidence="1">Multi-pass membrane protein</topology>
    </subcellularLocation>
    <subcellularLocation>
        <location evidence="8">Cell membrane</location>
        <topology evidence="8">Multi-pass membrane protein</topology>
    </subcellularLocation>
</comment>
<keyword evidence="5 8" id="KW-0812">Transmembrane</keyword>
<evidence type="ECO:0000256" key="7">
    <source>
        <dbReference type="ARBA" id="ARBA00023136"/>
    </source>
</evidence>
<gene>
    <name evidence="10" type="ORF">AB447_201150</name>
    <name evidence="11" type="ORF">P8828_05800</name>
</gene>
<evidence type="ECO:0000256" key="5">
    <source>
        <dbReference type="ARBA" id="ARBA00022692"/>
    </source>
</evidence>
<accession>A0A0J6H6S0</accession>
<dbReference type="AlphaFoldDB" id="A0A0J6ERB6"/>
<feature type="transmembrane region" description="Helical" evidence="8">
    <location>
        <begin position="73"/>
        <end position="99"/>
    </location>
</feature>
<evidence type="ECO:0000259" key="9">
    <source>
        <dbReference type="PROSITE" id="PS50928"/>
    </source>
</evidence>
<keyword evidence="3" id="KW-1003">Cell membrane</keyword>
<dbReference type="InterPro" id="IPR000515">
    <property type="entry name" value="MetI-like"/>
</dbReference>
<keyword evidence="7 8" id="KW-0472">Membrane</keyword>
<evidence type="ECO:0000256" key="4">
    <source>
        <dbReference type="ARBA" id="ARBA00022519"/>
    </source>
</evidence>
<keyword evidence="6 8" id="KW-1133">Transmembrane helix</keyword>
<dbReference type="PROSITE" id="PS50928">
    <property type="entry name" value="ABC_TM1"/>
    <property type="match status" value="1"/>
</dbReference>
<dbReference type="STRING" id="1664069.BGLY_0412"/>
<dbReference type="PATRIC" id="fig|1664069.3.peg.4708"/>
<evidence type="ECO:0000256" key="1">
    <source>
        <dbReference type="ARBA" id="ARBA00004429"/>
    </source>
</evidence>
<dbReference type="RefSeq" id="WP_048355349.1">
    <property type="nucleotide sequence ID" value="NZ_CP023481.1"/>
</dbReference>
<comment type="caution">
    <text evidence="10">The sequence shown here is derived from an EMBL/GenBank/DDBJ whole genome shotgun (WGS) entry which is preliminary data.</text>
</comment>
<evidence type="ECO:0000256" key="3">
    <source>
        <dbReference type="ARBA" id="ARBA00022475"/>
    </source>
</evidence>
<dbReference type="Proteomes" id="UP001341297">
    <property type="component" value="Unassembled WGS sequence"/>
</dbReference>
<evidence type="ECO:0000256" key="2">
    <source>
        <dbReference type="ARBA" id="ARBA00022448"/>
    </source>
</evidence>
<dbReference type="Gene3D" id="1.10.3720.10">
    <property type="entry name" value="MetI-like"/>
    <property type="match status" value="1"/>
</dbReference>
<dbReference type="CDD" id="cd06261">
    <property type="entry name" value="TM_PBP2"/>
    <property type="match status" value="1"/>
</dbReference>
<protein>
    <submittedName>
        <fullName evidence="10">ABC transporter permease</fullName>
    </submittedName>
</protein>
<reference evidence="10 12" key="1">
    <citation type="journal article" date="2015" name="Int. J. Syst. Evol. Microbiol.">
        <title>Bacillus glycinifermentans sp. nov., isolated from fermented soybean paste.</title>
        <authorList>
            <person name="Kim S.J."/>
            <person name="Dunlap C.A."/>
            <person name="Kwon S.W."/>
            <person name="Rooney A.P."/>
        </authorList>
    </citation>
    <scope>NUCLEOTIDE SEQUENCE [LARGE SCALE GENOMIC DNA]</scope>
    <source>
        <strain evidence="10 12">GO-13</strain>
    </source>
</reference>
<evidence type="ECO:0000313" key="13">
    <source>
        <dbReference type="Proteomes" id="UP001341297"/>
    </source>
</evidence>
<sequence>MASSRFRRKSSGKWIDICVWTAGLVVYLFLTLPVSVIVLSAFSPSEYPKFPPTDFSLRWFEGIFSSTEWMESLWVSGILLVIVTPVTVIVGTAASYALARLRFPGKNAIQSFILSPLMIPQIVLGVALLYLFTMMGINGTMTGLVIGHMLISLPYVVRTVGVSVSNLDPKLELASMNLGAGPVQTFLRVTLPLIKPGMVAGAVFSAVTSFGEISISLFVSSPAVTPVPVRTFSYIEQTFDPSVNAISVIFIAVSVIALVIIERTIGLSKTM</sequence>
<dbReference type="EMBL" id="JARRTL010000007">
    <property type="protein sequence ID" value="MEC0484362.1"/>
    <property type="molecule type" value="Genomic_DNA"/>
</dbReference>